<accession>A0A4Y2IDF8</accession>
<gene>
    <name evidence="1" type="ORF">AVEN_92724_1</name>
</gene>
<dbReference type="EMBL" id="BGPR01002574">
    <property type="protein sequence ID" value="GBM75721.1"/>
    <property type="molecule type" value="Genomic_DNA"/>
</dbReference>
<sequence>MVSFDDVWRPIACPWLSPYHWPSEIIWMLNRDSSVKSTWSHCFGVQLRCSRAQCNRALTCSGDKGTQTIGCRANSPTSCSLRDTVWRDMGLLAAAENCDASCGAVSVL</sequence>
<reference evidence="1 2" key="1">
    <citation type="journal article" date="2019" name="Sci. Rep.">
        <title>Orb-weaving spider Araneus ventricosus genome elucidates the spidroin gene catalogue.</title>
        <authorList>
            <person name="Kono N."/>
            <person name="Nakamura H."/>
            <person name="Ohtoshi R."/>
            <person name="Moran D.A.P."/>
            <person name="Shinohara A."/>
            <person name="Yoshida Y."/>
            <person name="Fujiwara M."/>
            <person name="Mori M."/>
            <person name="Tomita M."/>
            <person name="Arakawa K."/>
        </authorList>
    </citation>
    <scope>NUCLEOTIDE SEQUENCE [LARGE SCALE GENOMIC DNA]</scope>
</reference>
<proteinExistence type="predicted"/>
<organism evidence="1 2">
    <name type="scientific">Araneus ventricosus</name>
    <name type="common">Orbweaver spider</name>
    <name type="synonym">Epeira ventricosa</name>
    <dbReference type="NCBI Taxonomy" id="182803"/>
    <lineage>
        <taxon>Eukaryota</taxon>
        <taxon>Metazoa</taxon>
        <taxon>Ecdysozoa</taxon>
        <taxon>Arthropoda</taxon>
        <taxon>Chelicerata</taxon>
        <taxon>Arachnida</taxon>
        <taxon>Araneae</taxon>
        <taxon>Araneomorphae</taxon>
        <taxon>Entelegynae</taxon>
        <taxon>Araneoidea</taxon>
        <taxon>Araneidae</taxon>
        <taxon>Araneus</taxon>
    </lineage>
</organism>
<evidence type="ECO:0000313" key="1">
    <source>
        <dbReference type="EMBL" id="GBM75721.1"/>
    </source>
</evidence>
<keyword evidence="2" id="KW-1185">Reference proteome</keyword>
<dbReference type="Proteomes" id="UP000499080">
    <property type="component" value="Unassembled WGS sequence"/>
</dbReference>
<name>A0A4Y2IDF8_ARAVE</name>
<protein>
    <submittedName>
        <fullName evidence="1">Uncharacterized protein</fullName>
    </submittedName>
</protein>
<dbReference type="AlphaFoldDB" id="A0A4Y2IDF8"/>
<comment type="caution">
    <text evidence="1">The sequence shown here is derived from an EMBL/GenBank/DDBJ whole genome shotgun (WGS) entry which is preliminary data.</text>
</comment>
<evidence type="ECO:0000313" key="2">
    <source>
        <dbReference type="Proteomes" id="UP000499080"/>
    </source>
</evidence>